<gene>
    <name evidence="1" type="ORF">B0I10_106150</name>
</gene>
<dbReference type="Proteomes" id="UP000249518">
    <property type="component" value="Unassembled WGS sequence"/>
</dbReference>
<name>A0A328WUM4_9FLAO</name>
<sequence length="131" mass="15690">MKSIYYKSIFLIFNLCIISCDFFDHRYKYELINNSAIDIYVHTVESKNGLIINNKYFYGGGALIQNKNDDFPEWLFRKEEMRNNRIAHYSDEGELYTVVDHIMPPYRIYKKANSNILYLVKNNDTLKFKAY</sequence>
<dbReference type="RefSeq" id="WP_112085974.1">
    <property type="nucleotide sequence ID" value="NZ_QLSV01000006.1"/>
</dbReference>
<organism evidence="1 2">
    <name type="scientific">Flavobacterium lacus</name>
    <dbReference type="NCBI Taxonomy" id="1353778"/>
    <lineage>
        <taxon>Bacteria</taxon>
        <taxon>Pseudomonadati</taxon>
        <taxon>Bacteroidota</taxon>
        <taxon>Flavobacteriia</taxon>
        <taxon>Flavobacteriales</taxon>
        <taxon>Flavobacteriaceae</taxon>
        <taxon>Flavobacterium</taxon>
    </lineage>
</organism>
<protein>
    <submittedName>
        <fullName evidence="1">Uncharacterized protein</fullName>
    </submittedName>
</protein>
<dbReference type="OrthoDB" id="9966666at2"/>
<reference evidence="1 2" key="1">
    <citation type="submission" date="2018-06" db="EMBL/GenBank/DDBJ databases">
        <title>Genomic Encyclopedia of Type Strains, Phase III (KMG-III): the genomes of soil and plant-associated and newly described type strains.</title>
        <authorList>
            <person name="Whitman W."/>
        </authorList>
    </citation>
    <scope>NUCLEOTIDE SEQUENCE [LARGE SCALE GENOMIC DNA]</scope>
    <source>
        <strain evidence="1 2">CGMCC 1.12504</strain>
    </source>
</reference>
<proteinExistence type="predicted"/>
<dbReference type="EMBL" id="QLSV01000006">
    <property type="protein sequence ID" value="RAR48147.1"/>
    <property type="molecule type" value="Genomic_DNA"/>
</dbReference>
<comment type="caution">
    <text evidence="1">The sequence shown here is derived from an EMBL/GenBank/DDBJ whole genome shotgun (WGS) entry which is preliminary data.</text>
</comment>
<evidence type="ECO:0000313" key="1">
    <source>
        <dbReference type="EMBL" id="RAR48147.1"/>
    </source>
</evidence>
<keyword evidence="2" id="KW-1185">Reference proteome</keyword>
<dbReference type="AlphaFoldDB" id="A0A328WUM4"/>
<evidence type="ECO:0000313" key="2">
    <source>
        <dbReference type="Proteomes" id="UP000249518"/>
    </source>
</evidence>
<accession>A0A328WUM4</accession>